<evidence type="ECO:0000256" key="1">
    <source>
        <dbReference type="SAM" id="SignalP"/>
    </source>
</evidence>
<keyword evidence="1" id="KW-0732">Signal</keyword>
<dbReference type="RefSeq" id="WP_280875960.1">
    <property type="nucleotide sequence ID" value="NZ_JARXVH010000003.1"/>
</dbReference>
<gene>
    <name evidence="2" type="ORF">M2283_002232</name>
</gene>
<evidence type="ECO:0000313" key="3">
    <source>
        <dbReference type="Proteomes" id="UP001160499"/>
    </source>
</evidence>
<comment type="caution">
    <text evidence="2">The sequence shown here is derived from an EMBL/GenBank/DDBJ whole genome shotgun (WGS) entry which is preliminary data.</text>
</comment>
<accession>A0ABT6LHU8</accession>
<dbReference type="Proteomes" id="UP001160499">
    <property type="component" value="Unassembled WGS sequence"/>
</dbReference>
<name>A0ABT6LHU8_9ACTN</name>
<keyword evidence="3" id="KW-1185">Reference proteome</keyword>
<organism evidence="2 3">
    <name type="scientific">Streptomyces pseudovenezuelae</name>
    <dbReference type="NCBI Taxonomy" id="67350"/>
    <lineage>
        <taxon>Bacteria</taxon>
        <taxon>Bacillati</taxon>
        <taxon>Actinomycetota</taxon>
        <taxon>Actinomycetes</taxon>
        <taxon>Kitasatosporales</taxon>
        <taxon>Streptomycetaceae</taxon>
        <taxon>Streptomyces</taxon>
        <taxon>Streptomyces aurantiacus group</taxon>
    </lineage>
</organism>
<dbReference type="Gene3D" id="2.30.30.40">
    <property type="entry name" value="SH3 Domains"/>
    <property type="match status" value="1"/>
</dbReference>
<evidence type="ECO:0000313" key="2">
    <source>
        <dbReference type="EMBL" id="MDH6214949.1"/>
    </source>
</evidence>
<evidence type="ECO:0008006" key="4">
    <source>
        <dbReference type="Google" id="ProtNLM"/>
    </source>
</evidence>
<proteinExistence type="predicted"/>
<reference evidence="2 3" key="1">
    <citation type="submission" date="2023-04" db="EMBL/GenBank/DDBJ databases">
        <title>Forest soil microbial communities from Buena Vista Peninsula, Colon Province, Panama.</title>
        <authorList>
            <person name="Bouskill N."/>
        </authorList>
    </citation>
    <scope>NUCLEOTIDE SEQUENCE [LARGE SCALE GENOMIC DNA]</scope>
    <source>
        <strain evidence="2 3">GGS1</strain>
    </source>
</reference>
<feature type="signal peptide" evidence="1">
    <location>
        <begin position="1"/>
        <end position="24"/>
    </location>
</feature>
<dbReference type="EMBL" id="JARXVH010000003">
    <property type="protein sequence ID" value="MDH6214949.1"/>
    <property type="molecule type" value="Genomic_DNA"/>
</dbReference>
<feature type="chain" id="PRO_5047295400" description="SH3b domain-containing protein" evidence="1">
    <location>
        <begin position="25"/>
        <end position="183"/>
    </location>
</feature>
<protein>
    <recommendedName>
        <fullName evidence="4">SH3b domain-containing protein</fullName>
    </recommendedName>
</protein>
<sequence>MRTTPALRTLAAVLLTGGTLVAAAAGTTAAAATSPTYADGHGGGGGSGGPIWGTIVSRSALNVRSGPTVNSSVVDQLSPGSQDRVECMVQGQSVNGNPYWYWLVGAQGWASAAFVDTAGQWVPTCADPCPQWRDGNWSNADWNDPNWNDGSWATSSSGSWSASGSWSFSASGSSSSAWDWLPW</sequence>